<proteinExistence type="predicted"/>
<protein>
    <submittedName>
        <fullName evidence="2">Putative large subunit terminase</fullName>
    </submittedName>
</protein>
<dbReference type="EMBL" id="GQ241246">
    <property type="protein sequence ID" value="ACY35907.1"/>
    <property type="molecule type" value="Genomic_DNA"/>
</dbReference>
<name>D0U1Z5_9CAUD</name>
<accession>D0U1Z5</accession>
<dbReference type="GO" id="GO:0004519">
    <property type="term" value="F:endonuclease activity"/>
    <property type="evidence" value="ECO:0007669"/>
    <property type="project" value="InterPro"/>
</dbReference>
<dbReference type="KEGG" id="vg:8684197"/>
<keyword evidence="3" id="KW-1185">Reference proteome</keyword>
<dbReference type="Gene3D" id="3.30.420.240">
    <property type="match status" value="1"/>
</dbReference>
<evidence type="ECO:0000313" key="2">
    <source>
        <dbReference type="EMBL" id="ACY35907.1"/>
    </source>
</evidence>
<dbReference type="SUPFAM" id="SSF51294">
    <property type="entry name" value="Hedgehog/intein (Hint) domain"/>
    <property type="match status" value="1"/>
</dbReference>
<evidence type="ECO:0000259" key="1">
    <source>
        <dbReference type="PROSITE" id="PS50819"/>
    </source>
</evidence>
<feature type="domain" description="DOD-type homing endonuclease" evidence="1">
    <location>
        <begin position="208"/>
        <end position="333"/>
    </location>
</feature>
<dbReference type="Proteomes" id="UP000002628">
    <property type="component" value="Segment"/>
</dbReference>
<reference evidence="2 3" key="1">
    <citation type="journal article" date="2010" name="Microbiology">
        <title>The endolysins of bacteriophages CMP1 and CN77 are specific for the lysis of Clavibacter michiganensis strains.</title>
        <authorList>
            <person name="Wittmann J."/>
            <person name="Eichenlaub R."/>
            <person name="Dreiseikelmann B."/>
        </authorList>
    </citation>
    <scope>NUCLEOTIDE SEQUENCE [LARGE SCALE GENOMIC DNA]</scope>
</reference>
<dbReference type="GeneID" id="8684197"/>
<organism evidence="2 3">
    <name type="scientific">Clavibacter phage CMP1</name>
    <dbReference type="NCBI Taxonomy" id="686439"/>
    <lineage>
        <taxon>Viruses</taxon>
        <taxon>Duplodnaviria</taxon>
        <taxon>Heunggongvirae</taxon>
        <taxon>Uroviricota</taxon>
        <taxon>Caudoviricetes</taxon>
        <taxon>Cimpunavirus</taxon>
        <taxon>Cimpunavirus CMP1</taxon>
    </lineage>
</organism>
<evidence type="ECO:0000313" key="3">
    <source>
        <dbReference type="Proteomes" id="UP000002628"/>
    </source>
</evidence>
<dbReference type="InterPro" id="IPR036844">
    <property type="entry name" value="Hint_dom_sf"/>
</dbReference>
<dbReference type="InterPro" id="IPR004042">
    <property type="entry name" value="Intein_endonuc_central"/>
</dbReference>
<dbReference type="SUPFAM" id="SSF55608">
    <property type="entry name" value="Homing endonucleases"/>
    <property type="match status" value="1"/>
</dbReference>
<sequence length="872" mass="97802">MVGYLGTLENDVLAEWRGKSKAKIYQTDPEAWLWDVLGTKLWSRQSEITASFVENVYTIVKSCNGVGKDLDVNTPLPTPTGWTTMGKVQPGDMLLDQDGKPTRVVTKSAVFNKPSYRVTFSDGASIVTSDTHEWDTLSQRARNRIAMRVRNRASRADLDWRDWWGEADTVETQQIAKTLRGSSALNHAIPINRALELPEANLPVDPYILGAWLGDGSSSGAVMTVGDDSLYIIDEFAKRGVTLTHQPHQGVSGHYYYTFAWQGFTQAARALDVIHNKHIPMGYLRSSIAQRMELLRGIMDTDGFFAHDSTCGADFMNEDLAWGVVELVRSLGVRASISRERTYLNGRDVGPRYRIVFNMIDSPFTKGQYKDLAFQGSHAQGSRRTIRTIVSVEEIPSVPTQCVTVDSPRSLYLASEWMIPTHNTRLAGDLVTWFVSVFPPEETSVMVSAPIREQIDVMMFRYLRDNYNLAIEREQPLIGEITKWPYWQVGAPLDKKLVMPKRPADGNLISSFQGIHDGHVAVVLDEAGGLPEDLYIGANAVTTNFHARILAIGNPDKRNTPFHERFTDTEKFSSWNRFTIGAEDTPNFTGEKIYEDPAKDEDVKKHLVQVSWAVEMRKSARPSVVAAKVDGNFPESDDTTFFDQSVINRGYSTEIEPESTDFKYMGVDISYQGEDQSVAYINHGGQIRIADEWNRFDGAEHIESAIRIHNKACQEGVQEVRIDMAGTGAGVYSNLKMLDQFKDKPYVLIGVNGANRTPNSNRWLNARAWHYDQFRTGLITGKIDITITDVDLKKEMELQPSTFTNRGQLQITRKDDMRKMGISSPDHLDAAIYSAIDTTPWTEGATAGMTPGETVVLDPFELLMMDRYGLPV</sequence>
<dbReference type="InterPro" id="IPR027434">
    <property type="entry name" value="Homing_endonucl"/>
</dbReference>
<dbReference type="RefSeq" id="YP_003359102.1">
    <property type="nucleotide sequence ID" value="NC_013698.1"/>
</dbReference>
<dbReference type="OrthoDB" id="2042at10239"/>
<gene>
    <name evidence="2" type="ORF">CMP1-11</name>
</gene>
<dbReference type="Gene3D" id="3.10.28.10">
    <property type="entry name" value="Homing endonucleases"/>
    <property type="match status" value="1"/>
</dbReference>
<dbReference type="PROSITE" id="PS50819">
    <property type="entry name" value="INTEIN_ENDONUCLEASE"/>
    <property type="match status" value="1"/>
</dbReference>